<sequence length="803" mass="88371">APLQTPLPALPSLSCKPSDQSPAEKPRTPPKPEISATHRKKPVPPPKPEHFAHEAHSASASNSISRSTKPIPPPLPPKPLGLKEIIRPKTPATEMGSSCMEVHEQSGYEEVQAKSCNLETSVKKTVTVQGTNTERKVPKYSAKTPLQIAEERYKAKKAGQGKVESDSAETSKPIKNGVVSFEVKQGMVSGKAADPRRCPGEVAQRHTELCQDETGCSSLSPLTCPGRAQTNNVPGQNEPRTSPVGHITPPKRDDIAQNASSKVERESVPNSYGSWDGQRVVQQVHERRQMSHSMSFHQQSMNSFEKQHQETSGQLKCPDREAETPAQEKPVVVMREKKTRETEDERRKRLSVHKEEIMKGNVKEAMEIFENLRRQEQLQEILTRVREFEEETSKVDVKALKSFFEKVPEWVVRQKAQQAKQQDKAEALEKEDTDSVSSVELVFEDLERASAEIMHLKEQTLARILDIEEAIKKAIYSISSLKSESDIAGLSGLFKESLGNTQSSVSSSNIRKISIVSSKAKQEDVTLETGEASSVESAKVAEKTEATKAELGVPRLVQSRVSSPSSPSYISIESAARKPAESPRTAHFPQDAPSPDCLDSPGKRGSFAQNSFNSINHPSAGSAGHDTKPLEKREDPVQTKGGLSSMKQHTLGNTNHPVSDKEKGSPDTSKDSCHCGKKGSFSEYCSLNVSSPQNPRRQKSILELQTGPDGSKLYGATRTVMEQYEEMDQFGNKIITSSTTVTKQSETQTSSMCDVVSHPQYEVSASPMFRRYLKSPGENFHTNGSFQEPGVVFVTFGNSKPKK</sequence>
<feature type="non-terminal residue" evidence="3">
    <location>
        <position position="803"/>
    </location>
</feature>
<proteinExistence type="predicted"/>
<evidence type="ECO:0000256" key="2">
    <source>
        <dbReference type="SAM" id="MobiDB-lite"/>
    </source>
</evidence>
<dbReference type="PANTHER" id="PTHR22591">
    <property type="entry name" value="XIN"/>
    <property type="match status" value="1"/>
</dbReference>
<feature type="coiled-coil region" evidence="1">
    <location>
        <begin position="371"/>
        <end position="459"/>
    </location>
</feature>
<feature type="non-terminal residue" evidence="3">
    <location>
        <position position="1"/>
    </location>
</feature>
<feature type="compositionally biased region" description="Polar residues" evidence="2">
    <location>
        <begin position="228"/>
        <end position="240"/>
    </location>
</feature>
<dbReference type="Proteomes" id="UP000543364">
    <property type="component" value="Unassembled WGS sequence"/>
</dbReference>
<comment type="caution">
    <text evidence="3">The sequence shown here is derived from an EMBL/GenBank/DDBJ whole genome shotgun (WGS) entry which is preliminary data.</text>
</comment>
<feature type="compositionally biased region" description="Low complexity" evidence="2">
    <location>
        <begin position="559"/>
        <end position="574"/>
    </location>
</feature>
<dbReference type="GO" id="GO:0051015">
    <property type="term" value="F:actin filament binding"/>
    <property type="evidence" value="ECO:0007669"/>
    <property type="project" value="TreeGrafter"/>
</dbReference>
<dbReference type="GO" id="GO:0001725">
    <property type="term" value="C:stress fiber"/>
    <property type="evidence" value="ECO:0007669"/>
    <property type="project" value="TreeGrafter"/>
</dbReference>
<dbReference type="PANTHER" id="PTHR22591:SF2">
    <property type="entry name" value="XIN ACTIN-BINDING REPEAT-CONTAINING PROTEIN 1"/>
    <property type="match status" value="1"/>
</dbReference>
<dbReference type="InterPro" id="IPR030072">
    <property type="entry name" value="XIRP1/XIRP2"/>
</dbReference>
<evidence type="ECO:0000313" key="4">
    <source>
        <dbReference type="Proteomes" id="UP000543364"/>
    </source>
</evidence>
<reference evidence="3 4" key="1">
    <citation type="submission" date="2019-09" db="EMBL/GenBank/DDBJ databases">
        <title>Bird 10,000 Genomes (B10K) Project - Family phase.</title>
        <authorList>
            <person name="Zhang G."/>
        </authorList>
    </citation>
    <scope>NUCLEOTIDE SEQUENCE [LARGE SCALE GENOMIC DNA]</scope>
    <source>
        <strain evidence="3">B10K-DU-001-01</strain>
        <tissue evidence="3">Muscle</tissue>
    </source>
</reference>
<keyword evidence="4" id="KW-1185">Reference proteome</keyword>
<name>A0A7K5U3Q6_CEPOR</name>
<feature type="compositionally biased region" description="Pro residues" evidence="2">
    <location>
        <begin position="70"/>
        <end position="79"/>
    </location>
</feature>
<dbReference type="AlphaFoldDB" id="A0A7K5U3Q6"/>
<dbReference type="GO" id="GO:0007015">
    <property type="term" value="P:actin filament organization"/>
    <property type="evidence" value="ECO:0007669"/>
    <property type="project" value="TreeGrafter"/>
</dbReference>
<feature type="compositionally biased region" description="Polar residues" evidence="2">
    <location>
        <begin position="607"/>
        <end position="619"/>
    </location>
</feature>
<feature type="compositionally biased region" description="Low complexity" evidence="2">
    <location>
        <begin position="57"/>
        <end position="69"/>
    </location>
</feature>
<feature type="compositionally biased region" description="Basic and acidic residues" evidence="2">
    <location>
        <begin position="625"/>
        <end position="637"/>
    </location>
</feature>
<evidence type="ECO:0000313" key="3">
    <source>
        <dbReference type="EMBL" id="NWU10636.1"/>
    </source>
</evidence>
<feature type="region of interest" description="Disordered" evidence="2">
    <location>
        <begin position="558"/>
        <end position="673"/>
    </location>
</feature>
<protein>
    <submittedName>
        <fullName evidence="3">XIRP1 protein</fullName>
    </submittedName>
</protein>
<feature type="compositionally biased region" description="Basic and acidic residues" evidence="2">
    <location>
        <begin position="47"/>
        <end position="56"/>
    </location>
</feature>
<organism evidence="3 4">
    <name type="scientific">Cephalopterus ornatus</name>
    <name type="common">Amazonian umbrellabird</name>
    <dbReference type="NCBI Taxonomy" id="114276"/>
    <lineage>
        <taxon>Eukaryota</taxon>
        <taxon>Metazoa</taxon>
        <taxon>Chordata</taxon>
        <taxon>Craniata</taxon>
        <taxon>Vertebrata</taxon>
        <taxon>Euteleostomi</taxon>
        <taxon>Archelosauria</taxon>
        <taxon>Archosauria</taxon>
        <taxon>Dinosauria</taxon>
        <taxon>Saurischia</taxon>
        <taxon>Theropoda</taxon>
        <taxon>Coelurosauria</taxon>
        <taxon>Aves</taxon>
        <taxon>Neognathae</taxon>
        <taxon>Neoaves</taxon>
        <taxon>Telluraves</taxon>
        <taxon>Australaves</taxon>
        <taxon>Passeriformes</taxon>
        <taxon>Cotingidae</taxon>
        <taxon>Cephalopterus</taxon>
    </lineage>
</organism>
<dbReference type="GO" id="GO:0005925">
    <property type="term" value="C:focal adhesion"/>
    <property type="evidence" value="ECO:0007669"/>
    <property type="project" value="TreeGrafter"/>
</dbReference>
<evidence type="ECO:0000256" key="1">
    <source>
        <dbReference type="SAM" id="Coils"/>
    </source>
</evidence>
<keyword evidence="1" id="KW-0175">Coiled coil</keyword>
<accession>A0A7K5U3Q6</accession>
<feature type="compositionally biased region" description="Low complexity" evidence="2">
    <location>
        <begin position="291"/>
        <end position="304"/>
    </location>
</feature>
<gene>
    <name evidence="3" type="primary">Xirp1</name>
    <name evidence="3" type="ORF">CEPORN_R04957</name>
</gene>
<feature type="region of interest" description="Disordered" evidence="2">
    <location>
        <begin position="1"/>
        <end position="97"/>
    </location>
</feature>
<dbReference type="EMBL" id="VZRE01006811">
    <property type="protein sequence ID" value="NWU10636.1"/>
    <property type="molecule type" value="Genomic_DNA"/>
</dbReference>
<feature type="compositionally biased region" description="Basic and acidic residues" evidence="2">
    <location>
        <begin position="334"/>
        <end position="352"/>
    </location>
</feature>
<feature type="region of interest" description="Disordered" evidence="2">
    <location>
        <begin position="221"/>
        <end position="352"/>
    </location>
</feature>
<feature type="compositionally biased region" description="Polar residues" evidence="2">
    <location>
        <begin position="641"/>
        <end position="657"/>
    </location>
</feature>
<feature type="compositionally biased region" description="Basic and acidic residues" evidence="2">
    <location>
        <begin position="658"/>
        <end position="673"/>
    </location>
</feature>